<reference evidence="2" key="1">
    <citation type="submission" date="2014-01" db="EMBL/GenBank/DDBJ databases">
        <authorList>
            <person name="Brown-Elliot B."/>
            <person name="Wallace R."/>
            <person name="Lenaerts A."/>
            <person name="Ordway D."/>
            <person name="DeGroote M.A."/>
            <person name="Parker T."/>
            <person name="Sizemore C."/>
            <person name="Tallon L.J."/>
            <person name="Sadzewicz L.K."/>
            <person name="Sengamalay N."/>
            <person name="Fraser C.M."/>
            <person name="Hine E."/>
            <person name="Shefchek K.A."/>
            <person name="Das S.P."/>
            <person name="Tettelin H."/>
        </authorList>
    </citation>
    <scope>NUCLEOTIDE SEQUENCE [LARGE SCALE GENOMIC DNA]</scope>
    <source>
        <strain evidence="2">4042</strain>
    </source>
</reference>
<dbReference type="PATRIC" id="fig|1299334.3.peg.6879"/>
<keyword evidence="1" id="KW-1133">Transmembrane helix</keyword>
<keyword evidence="1" id="KW-0812">Transmembrane</keyword>
<feature type="transmembrane region" description="Helical" evidence="1">
    <location>
        <begin position="12"/>
        <end position="32"/>
    </location>
</feature>
<comment type="caution">
    <text evidence="2">The sequence shown here is derived from an EMBL/GenBank/DDBJ whole genome shotgun (WGS) entry which is preliminary data.</text>
</comment>
<sequence>MVIFRPDGAHGMYSWLHVSLATTCALVAWCALYRAPQRDSKKAENLSTP</sequence>
<gene>
    <name evidence="2" type="ORF">I553_3444</name>
</gene>
<organism evidence="2">
    <name type="scientific">Mycobacterium xenopi 4042</name>
    <dbReference type="NCBI Taxonomy" id="1299334"/>
    <lineage>
        <taxon>Bacteria</taxon>
        <taxon>Bacillati</taxon>
        <taxon>Actinomycetota</taxon>
        <taxon>Actinomycetes</taxon>
        <taxon>Mycobacteriales</taxon>
        <taxon>Mycobacteriaceae</taxon>
        <taxon>Mycobacterium</taxon>
    </lineage>
</organism>
<keyword evidence="1" id="KW-0472">Membrane</keyword>
<name>X7ZY48_MYCXE</name>
<evidence type="ECO:0000256" key="1">
    <source>
        <dbReference type="SAM" id="Phobius"/>
    </source>
</evidence>
<protein>
    <submittedName>
        <fullName evidence="2">Uncharacterized protein</fullName>
    </submittedName>
</protein>
<accession>X7ZY48</accession>
<proteinExistence type="predicted"/>
<dbReference type="AlphaFoldDB" id="X7ZY48"/>
<dbReference type="EMBL" id="JAOB01000068">
    <property type="protein sequence ID" value="EUA23956.1"/>
    <property type="molecule type" value="Genomic_DNA"/>
</dbReference>
<evidence type="ECO:0000313" key="2">
    <source>
        <dbReference type="EMBL" id="EUA23956.1"/>
    </source>
</evidence>